<evidence type="ECO:0000256" key="2">
    <source>
        <dbReference type="ARBA" id="ARBA00022598"/>
    </source>
</evidence>
<dbReference type="GO" id="GO:0016879">
    <property type="term" value="F:ligase activity, forming carbon-nitrogen bonds"/>
    <property type="evidence" value="ECO:0007669"/>
    <property type="project" value="UniProtKB-UniRule"/>
</dbReference>
<evidence type="ECO:0000256" key="3">
    <source>
        <dbReference type="ARBA" id="ARBA00022723"/>
    </source>
</evidence>
<evidence type="ECO:0000256" key="8">
    <source>
        <dbReference type="ARBA" id="ARBA00039149"/>
    </source>
</evidence>
<organism evidence="11 12">
    <name type="scientific">Heliorestis convoluta</name>
    <dbReference type="NCBI Taxonomy" id="356322"/>
    <lineage>
        <taxon>Bacteria</taxon>
        <taxon>Bacillati</taxon>
        <taxon>Bacillota</taxon>
        <taxon>Clostridia</taxon>
        <taxon>Eubacteriales</taxon>
        <taxon>Heliobacteriaceae</taxon>
        <taxon>Heliorestis</taxon>
    </lineage>
</organism>
<dbReference type="NCBIfam" id="TIGR00364">
    <property type="entry name" value="7-cyano-7-deazaguanine synthase QueC"/>
    <property type="match status" value="1"/>
</dbReference>
<evidence type="ECO:0000313" key="12">
    <source>
        <dbReference type="Proteomes" id="UP000366051"/>
    </source>
</evidence>
<dbReference type="EMBL" id="CP045875">
    <property type="protein sequence ID" value="QGG49393.1"/>
    <property type="molecule type" value="Genomic_DNA"/>
</dbReference>
<evidence type="ECO:0000256" key="5">
    <source>
        <dbReference type="ARBA" id="ARBA00022833"/>
    </source>
</evidence>
<dbReference type="UniPathway" id="UPA00391"/>
<dbReference type="KEGG" id="hcv:FTV88_3328"/>
<dbReference type="GO" id="GO:0005524">
    <property type="term" value="F:ATP binding"/>
    <property type="evidence" value="ECO:0007669"/>
    <property type="project" value="UniProtKB-UniRule"/>
</dbReference>
<dbReference type="InterPro" id="IPR018317">
    <property type="entry name" value="QueC"/>
</dbReference>
<keyword evidence="2 10" id="KW-0436">Ligase</keyword>
<sequence>MKEQEKALIILSGGLDSTTTMALAQEAGYCLYTITFDYEQRHGREIEAAKAVAAYYEAPHHVIKLGHIFAENALSKARPTEGRGEQKTYSLEQKGDEIPDTYVPARNILFLALALSYAEKIKARALYMGVNALDHPGYPDCRPPFIEAFQQVIDQGTERGVLGEGVRLETPLLYLKKEEILQIALRLDCPLHLTHTCYAGESPACGVCASCINRRQAFHNLGLQDPIPYQ</sequence>
<comment type="pathway">
    <text evidence="1 10">Purine metabolism; 7-cyano-7-deazaguanine biosynthesis.</text>
</comment>
<accession>A0A5Q2N623</accession>
<keyword evidence="12" id="KW-1185">Reference proteome</keyword>
<feature type="binding site" evidence="10">
    <location>
        <position position="211"/>
    </location>
    <ligand>
        <name>Zn(2+)</name>
        <dbReference type="ChEBI" id="CHEBI:29105"/>
    </ligand>
</feature>
<dbReference type="PIRSF" id="PIRSF006293">
    <property type="entry name" value="ExsB"/>
    <property type="match status" value="1"/>
</dbReference>
<name>A0A5Q2N623_9FIRM</name>
<reference evidence="12" key="1">
    <citation type="submission" date="2019-11" db="EMBL/GenBank/DDBJ databases">
        <title>Genome sequence of Heliorestis convoluta strain HH, an alkaliphilic and minimalistic phototrophic bacterium from a soda lake in Egypt.</title>
        <authorList>
            <person name="Dewey E.D."/>
            <person name="Stokes L.M."/>
            <person name="Burchell B.M."/>
            <person name="Shaffer K.N."/>
            <person name="Huntington A.M."/>
            <person name="Baker J.M."/>
            <person name="Nadendla S."/>
            <person name="Giglio M.G."/>
            <person name="Touchman J.W."/>
            <person name="Blankenship R.E."/>
            <person name="Madigan M.T."/>
            <person name="Sattley W.M."/>
        </authorList>
    </citation>
    <scope>NUCLEOTIDE SEQUENCE [LARGE SCALE GENOMIC DNA]</scope>
    <source>
        <strain evidence="12">HH</strain>
    </source>
</reference>
<feature type="binding site" evidence="10">
    <location>
        <position position="197"/>
    </location>
    <ligand>
        <name>Zn(2+)</name>
        <dbReference type="ChEBI" id="CHEBI:29105"/>
    </ligand>
</feature>
<feature type="binding site" evidence="10">
    <location>
        <position position="205"/>
    </location>
    <ligand>
        <name>Zn(2+)</name>
        <dbReference type="ChEBI" id="CHEBI:29105"/>
    </ligand>
</feature>
<keyword evidence="10" id="KW-0671">Queuosine biosynthesis</keyword>
<dbReference type="Pfam" id="PF06508">
    <property type="entry name" value="QueC"/>
    <property type="match status" value="1"/>
</dbReference>
<dbReference type="Gene3D" id="3.40.50.620">
    <property type="entry name" value="HUPs"/>
    <property type="match status" value="1"/>
</dbReference>
<dbReference type="GO" id="GO:0008270">
    <property type="term" value="F:zinc ion binding"/>
    <property type="evidence" value="ECO:0007669"/>
    <property type="project" value="UniProtKB-UniRule"/>
</dbReference>
<comment type="subunit">
    <text evidence="10">Homodimer.</text>
</comment>
<comment type="catalytic activity">
    <reaction evidence="9 10">
        <text>7-carboxy-7-carbaguanine + NH4(+) + 2 ATP = 7-cyano-7-carbaguanine + 2 AMP + 2 diphosphate + 2 H(+)</text>
        <dbReference type="Rhea" id="RHEA:27982"/>
        <dbReference type="ChEBI" id="CHEBI:15378"/>
        <dbReference type="ChEBI" id="CHEBI:28938"/>
        <dbReference type="ChEBI" id="CHEBI:30616"/>
        <dbReference type="ChEBI" id="CHEBI:33019"/>
        <dbReference type="ChEBI" id="CHEBI:45075"/>
        <dbReference type="ChEBI" id="CHEBI:61036"/>
        <dbReference type="ChEBI" id="CHEBI:456215"/>
        <dbReference type="EC" id="6.3.4.20"/>
    </reaction>
</comment>
<evidence type="ECO:0000313" key="11">
    <source>
        <dbReference type="EMBL" id="QGG49393.1"/>
    </source>
</evidence>
<dbReference type="SUPFAM" id="SSF52402">
    <property type="entry name" value="Adenine nucleotide alpha hydrolases-like"/>
    <property type="match status" value="1"/>
</dbReference>
<dbReference type="OrthoDB" id="9789567at2"/>
<evidence type="ECO:0000256" key="1">
    <source>
        <dbReference type="ARBA" id="ARBA00005061"/>
    </source>
</evidence>
<dbReference type="AlphaFoldDB" id="A0A5Q2N623"/>
<dbReference type="PANTHER" id="PTHR42914:SF1">
    <property type="entry name" value="7-CYANO-7-DEAZAGUANINE SYNTHASE"/>
    <property type="match status" value="1"/>
</dbReference>
<dbReference type="HAMAP" id="MF_01633">
    <property type="entry name" value="QueC"/>
    <property type="match status" value="1"/>
</dbReference>
<dbReference type="PANTHER" id="PTHR42914">
    <property type="entry name" value="7-CYANO-7-DEAZAGUANINE SYNTHASE"/>
    <property type="match status" value="1"/>
</dbReference>
<evidence type="ECO:0000256" key="10">
    <source>
        <dbReference type="HAMAP-Rule" id="MF_01633"/>
    </source>
</evidence>
<comment type="function">
    <text evidence="10">Catalyzes the ATP-dependent conversion of 7-carboxy-7-deazaguanine (CDG) to 7-cyano-7-deazaguanine (preQ(0)).</text>
</comment>
<evidence type="ECO:0000256" key="9">
    <source>
        <dbReference type="ARBA" id="ARBA00047890"/>
    </source>
</evidence>
<keyword evidence="6 10" id="KW-0067">ATP-binding</keyword>
<comment type="cofactor">
    <cofactor evidence="10">
        <name>Zn(2+)</name>
        <dbReference type="ChEBI" id="CHEBI:29105"/>
    </cofactor>
    <text evidence="10">Binds 1 zinc ion per subunit.</text>
</comment>
<comment type="similarity">
    <text evidence="7 10">Belongs to the QueC family.</text>
</comment>
<dbReference type="Proteomes" id="UP000366051">
    <property type="component" value="Chromosome"/>
</dbReference>
<dbReference type="EC" id="6.3.4.20" evidence="8 10"/>
<keyword evidence="3 10" id="KW-0479">Metal-binding</keyword>
<feature type="binding site" evidence="10">
    <location>
        <begin position="11"/>
        <end position="21"/>
    </location>
    <ligand>
        <name>ATP</name>
        <dbReference type="ChEBI" id="CHEBI:30616"/>
    </ligand>
</feature>
<dbReference type="CDD" id="cd01995">
    <property type="entry name" value="QueC-like"/>
    <property type="match status" value="1"/>
</dbReference>
<protein>
    <recommendedName>
        <fullName evidence="8 10">7-cyano-7-deazaguanine synthase</fullName>
        <ecNumber evidence="8 10">6.3.4.20</ecNumber>
    </recommendedName>
    <alternativeName>
        <fullName evidence="10">7-cyano-7-carbaguanine synthase</fullName>
    </alternativeName>
    <alternativeName>
        <fullName evidence="10">PreQ(0) synthase</fullName>
    </alternativeName>
    <alternativeName>
        <fullName evidence="10">Queuosine biosynthesis protein QueC</fullName>
    </alternativeName>
</protein>
<dbReference type="RefSeq" id="WP_153726390.1">
    <property type="nucleotide sequence ID" value="NZ_CP045875.1"/>
</dbReference>
<gene>
    <name evidence="10 11" type="primary">queC</name>
    <name evidence="11" type="ORF">FTV88_3328</name>
</gene>
<evidence type="ECO:0000256" key="4">
    <source>
        <dbReference type="ARBA" id="ARBA00022741"/>
    </source>
</evidence>
<dbReference type="GO" id="GO:0008616">
    <property type="term" value="P:tRNA queuosine(34) biosynthetic process"/>
    <property type="evidence" value="ECO:0007669"/>
    <property type="project" value="UniProtKB-UniRule"/>
</dbReference>
<feature type="binding site" evidence="10">
    <location>
        <position position="208"/>
    </location>
    <ligand>
        <name>Zn(2+)</name>
        <dbReference type="ChEBI" id="CHEBI:29105"/>
    </ligand>
</feature>
<keyword evidence="4 10" id="KW-0547">Nucleotide-binding</keyword>
<dbReference type="InterPro" id="IPR014729">
    <property type="entry name" value="Rossmann-like_a/b/a_fold"/>
</dbReference>
<evidence type="ECO:0000256" key="6">
    <source>
        <dbReference type="ARBA" id="ARBA00022840"/>
    </source>
</evidence>
<evidence type="ECO:0000256" key="7">
    <source>
        <dbReference type="ARBA" id="ARBA00037993"/>
    </source>
</evidence>
<keyword evidence="5 10" id="KW-0862">Zinc</keyword>
<proteinExistence type="inferred from homology"/>